<dbReference type="Pfam" id="PF07690">
    <property type="entry name" value="MFS_1"/>
    <property type="match status" value="1"/>
</dbReference>
<evidence type="ECO:0000256" key="6">
    <source>
        <dbReference type="ARBA" id="ARBA00023136"/>
    </source>
</evidence>
<dbReference type="GO" id="GO:0005886">
    <property type="term" value="C:plasma membrane"/>
    <property type="evidence" value="ECO:0007669"/>
    <property type="project" value="UniProtKB-SubCell"/>
</dbReference>
<evidence type="ECO:0000256" key="2">
    <source>
        <dbReference type="ARBA" id="ARBA00022448"/>
    </source>
</evidence>
<dbReference type="PANTHER" id="PTHR43266">
    <property type="entry name" value="MACROLIDE-EFFLUX PROTEIN"/>
    <property type="match status" value="1"/>
</dbReference>
<dbReference type="InterPro" id="IPR036259">
    <property type="entry name" value="MFS_trans_sf"/>
</dbReference>
<comment type="subcellular location">
    <subcellularLocation>
        <location evidence="1">Cell membrane</location>
        <topology evidence="1">Multi-pass membrane protein</topology>
    </subcellularLocation>
</comment>
<evidence type="ECO:0000313" key="9">
    <source>
        <dbReference type="Proteomes" id="UP000279029"/>
    </source>
</evidence>
<accession>A0A3P7S0N2</accession>
<feature type="transmembrane region" description="Helical" evidence="7">
    <location>
        <begin position="21"/>
        <end position="43"/>
    </location>
</feature>
<feature type="transmembrane region" description="Helical" evidence="7">
    <location>
        <begin position="177"/>
        <end position="194"/>
    </location>
</feature>
<feature type="transmembrane region" description="Helical" evidence="7">
    <location>
        <begin position="396"/>
        <end position="415"/>
    </location>
</feature>
<feature type="transmembrane region" description="Helical" evidence="7">
    <location>
        <begin position="109"/>
        <end position="131"/>
    </location>
</feature>
<gene>
    <name evidence="8" type="ORF">PATL70BA_2387</name>
</gene>
<dbReference type="GO" id="GO:0022857">
    <property type="term" value="F:transmembrane transporter activity"/>
    <property type="evidence" value="ECO:0007669"/>
    <property type="project" value="InterPro"/>
</dbReference>
<dbReference type="SUPFAM" id="SSF103473">
    <property type="entry name" value="MFS general substrate transporter"/>
    <property type="match status" value="1"/>
</dbReference>
<evidence type="ECO:0000313" key="8">
    <source>
        <dbReference type="EMBL" id="VDN48282.1"/>
    </source>
</evidence>
<keyword evidence="3" id="KW-1003">Cell membrane</keyword>
<dbReference type="InterPro" id="IPR011701">
    <property type="entry name" value="MFS"/>
</dbReference>
<dbReference type="RefSeq" id="WP_125137433.1">
    <property type="nucleotide sequence ID" value="NZ_LR130778.1"/>
</dbReference>
<evidence type="ECO:0000256" key="1">
    <source>
        <dbReference type="ARBA" id="ARBA00004651"/>
    </source>
</evidence>
<feature type="transmembrane region" description="Helical" evidence="7">
    <location>
        <begin position="330"/>
        <end position="355"/>
    </location>
</feature>
<dbReference type="AlphaFoldDB" id="A0A3P7S0N2"/>
<dbReference type="OrthoDB" id="9775268at2"/>
<evidence type="ECO:0000256" key="4">
    <source>
        <dbReference type="ARBA" id="ARBA00022692"/>
    </source>
</evidence>
<protein>
    <submittedName>
        <fullName evidence="8">MFS transporter</fullName>
    </submittedName>
</protein>
<reference evidence="8 9" key="1">
    <citation type="submission" date="2018-09" db="EMBL/GenBank/DDBJ databases">
        <authorList>
            <person name="Postec A."/>
        </authorList>
    </citation>
    <scope>NUCLEOTIDE SEQUENCE [LARGE SCALE GENOMIC DNA]</scope>
    <source>
        <strain evidence="8">70B-A</strain>
    </source>
</reference>
<keyword evidence="4 7" id="KW-0812">Transmembrane</keyword>
<feature type="transmembrane region" description="Helical" evidence="7">
    <location>
        <begin position="237"/>
        <end position="260"/>
    </location>
</feature>
<feature type="transmembrane region" description="Helical" evidence="7">
    <location>
        <begin position="367"/>
        <end position="390"/>
    </location>
</feature>
<feature type="transmembrane region" description="Helical" evidence="7">
    <location>
        <begin position="49"/>
        <end position="74"/>
    </location>
</feature>
<keyword evidence="5 7" id="KW-1133">Transmembrane helix</keyword>
<evidence type="ECO:0000256" key="3">
    <source>
        <dbReference type="ARBA" id="ARBA00022475"/>
    </source>
</evidence>
<feature type="transmembrane region" description="Helical" evidence="7">
    <location>
        <begin position="151"/>
        <end position="171"/>
    </location>
</feature>
<dbReference type="CDD" id="cd06173">
    <property type="entry name" value="MFS_MefA_like"/>
    <property type="match status" value="1"/>
</dbReference>
<dbReference type="EMBL" id="LR130778">
    <property type="protein sequence ID" value="VDN48282.1"/>
    <property type="molecule type" value="Genomic_DNA"/>
</dbReference>
<dbReference type="PANTHER" id="PTHR43266:SF9">
    <property type="entry name" value="PERMEASE, MAJOR FACILITATOR SUPERFAMILY-RELATED"/>
    <property type="match status" value="1"/>
</dbReference>
<organism evidence="8 9">
    <name type="scientific">Petrocella atlantisensis</name>
    <dbReference type="NCBI Taxonomy" id="2173034"/>
    <lineage>
        <taxon>Bacteria</taxon>
        <taxon>Bacillati</taxon>
        <taxon>Bacillota</taxon>
        <taxon>Clostridia</taxon>
        <taxon>Lachnospirales</taxon>
        <taxon>Vallitaleaceae</taxon>
        <taxon>Petrocella</taxon>
    </lineage>
</organism>
<feature type="transmembrane region" description="Helical" evidence="7">
    <location>
        <begin position="272"/>
        <end position="289"/>
    </location>
</feature>
<feature type="transmembrane region" description="Helical" evidence="7">
    <location>
        <begin position="81"/>
        <end position="103"/>
    </location>
</feature>
<dbReference type="Proteomes" id="UP000279029">
    <property type="component" value="Chromosome"/>
</dbReference>
<keyword evidence="9" id="KW-1185">Reference proteome</keyword>
<sequence length="431" mass="47797">METRVKGNISSYERYNLYLFTSGKAVSILGSSIYTFAIGLYVLKITGSALNYATTLMLSIIPLVIMSPIAGVIADRMPKKWLVVGMDLLSGILFTVLYFYALTMTLDLAIIYISTVLLNIFTTFFGIGMEAAKPSLVTSERLIKLNSLSKLIDSSASILGPIIGGMVFAFVDIHLFILFNAVSFIFSAVTEWFIDYELNEEKVEIKEAEIGKSTKEFSKDLKEGWNFFSRNRSILELFFVFVSLNFLLGFSVNVPAPYIINQLLKMPSASFGFINSMFPVGLILGTLTVEKVMGKIEFRKLLISMNAFIALLAGLIGLPIVLNLKNSNNLIFYATINILMGIAIAYVDVPIMIILQKEIPKKLLGRVLSLIMSLVKVILPLAIITSGLLINVLPIVIIPVIGASIAFSYSIFLLLQLKKQKRMVLNEKIIE</sequence>
<proteinExistence type="predicted"/>
<feature type="transmembrane region" description="Helical" evidence="7">
    <location>
        <begin position="301"/>
        <end position="324"/>
    </location>
</feature>
<evidence type="ECO:0000256" key="5">
    <source>
        <dbReference type="ARBA" id="ARBA00022989"/>
    </source>
</evidence>
<keyword evidence="2" id="KW-0813">Transport</keyword>
<dbReference type="Gene3D" id="1.20.1250.20">
    <property type="entry name" value="MFS general substrate transporter like domains"/>
    <property type="match status" value="1"/>
</dbReference>
<keyword evidence="6 7" id="KW-0472">Membrane</keyword>
<name>A0A3P7S0N2_9FIRM</name>
<evidence type="ECO:0000256" key="7">
    <source>
        <dbReference type="SAM" id="Phobius"/>
    </source>
</evidence>
<dbReference type="KEGG" id="cbar:PATL70BA_2387"/>